<keyword evidence="2" id="KW-1185">Reference proteome</keyword>
<proteinExistence type="predicted"/>
<evidence type="ECO:0000313" key="2">
    <source>
        <dbReference type="Proteomes" id="UP000015102"/>
    </source>
</evidence>
<dbReference type="HOGENOM" id="CLU_1733586_0_0_1"/>
<name>T1GRM1_MEGSC</name>
<organism evidence="1 2">
    <name type="scientific">Megaselia scalaris</name>
    <name type="common">Humpbacked fly</name>
    <name type="synonym">Phora scalaris</name>
    <dbReference type="NCBI Taxonomy" id="36166"/>
    <lineage>
        <taxon>Eukaryota</taxon>
        <taxon>Metazoa</taxon>
        <taxon>Ecdysozoa</taxon>
        <taxon>Arthropoda</taxon>
        <taxon>Hexapoda</taxon>
        <taxon>Insecta</taxon>
        <taxon>Pterygota</taxon>
        <taxon>Neoptera</taxon>
        <taxon>Endopterygota</taxon>
        <taxon>Diptera</taxon>
        <taxon>Brachycera</taxon>
        <taxon>Muscomorpha</taxon>
        <taxon>Platypezoidea</taxon>
        <taxon>Phoridae</taxon>
        <taxon>Megaseliini</taxon>
        <taxon>Megaselia</taxon>
    </lineage>
</organism>
<sequence>MGGGPKQEQLNTKTGFLMNTFFDCLAVENKRNPNTKYLFYLALKSHLKEKDDENLDEIPMPIFINYPFDRKCLSISINGESTALAVSAIVHENLCYINIFEDPCPAFEIYNETNLNFFIAQSKSSGKSKVTEALNETDCNSFNQIQILQNL</sequence>
<reference evidence="2" key="1">
    <citation type="submission" date="2013-02" db="EMBL/GenBank/DDBJ databases">
        <authorList>
            <person name="Hughes D."/>
        </authorList>
    </citation>
    <scope>NUCLEOTIDE SEQUENCE</scope>
    <source>
        <strain>Durham</strain>
        <strain evidence="2">NC isolate 2 -- Noor lab</strain>
    </source>
</reference>
<dbReference type="STRING" id="36166.T1GRM1"/>
<dbReference type="EMBL" id="CAQQ02121217">
    <property type="status" value="NOT_ANNOTATED_CDS"/>
    <property type="molecule type" value="Genomic_DNA"/>
</dbReference>
<dbReference type="EnsemblMetazoa" id="MESCA006307-RA">
    <property type="protein sequence ID" value="MESCA006307-PA"/>
    <property type="gene ID" value="MESCA006307"/>
</dbReference>
<dbReference type="Proteomes" id="UP000015102">
    <property type="component" value="Unassembled WGS sequence"/>
</dbReference>
<accession>T1GRM1</accession>
<protein>
    <submittedName>
        <fullName evidence="1">Uncharacterized protein</fullName>
    </submittedName>
</protein>
<evidence type="ECO:0000313" key="1">
    <source>
        <dbReference type="EnsemblMetazoa" id="MESCA006307-PA"/>
    </source>
</evidence>
<reference evidence="1" key="2">
    <citation type="submission" date="2015-06" db="UniProtKB">
        <authorList>
            <consortium name="EnsemblMetazoa"/>
        </authorList>
    </citation>
    <scope>IDENTIFICATION</scope>
</reference>
<dbReference type="EMBL" id="CAQQ02121216">
    <property type="status" value="NOT_ANNOTATED_CDS"/>
    <property type="molecule type" value="Genomic_DNA"/>
</dbReference>
<dbReference type="AlphaFoldDB" id="T1GRM1"/>